<protein>
    <submittedName>
        <fullName evidence="2">GWxTD domain-containing protein</fullName>
    </submittedName>
</protein>
<keyword evidence="3" id="KW-1185">Reference proteome</keyword>
<dbReference type="RefSeq" id="WP_148897831.1">
    <property type="nucleotide sequence ID" value="NZ_VNHY01000001.1"/>
</dbReference>
<evidence type="ECO:0000313" key="2">
    <source>
        <dbReference type="EMBL" id="TYP95155.1"/>
    </source>
</evidence>
<reference evidence="2 3" key="1">
    <citation type="submission" date="2019-07" db="EMBL/GenBank/DDBJ databases">
        <title>Genomic Encyclopedia of Archaeal and Bacterial Type Strains, Phase II (KMG-II): from individual species to whole genera.</title>
        <authorList>
            <person name="Goeker M."/>
        </authorList>
    </citation>
    <scope>NUCLEOTIDE SEQUENCE [LARGE SCALE GENOMIC DNA]</scope>
    <source>
        <strain evidence="2 3">DSM 21935</strain>
    </source>
</reference>
<dbReference type="OrthoDB" id="1522692at2"/>
<proteinExistence type="predicted"/>
<evidence type="ECO:0000259" key="1">
    <source>
        <dbReference type="Pfam" id="PF20094"/>
    </source>
</evidence>
<organism evidence="2 3">
    <name type="scientific">Fodinibius salinus</name>
    <dbReference type="NCBI Taxonomy" id="860790"/>
    <lineage>
        <taxon>Bacteria</taxon>
        <taxon>Pseudomonadati</taxon>
        <taxon>Balneolota</taxon>
        <taxon>Balneolia</taxon>
        <taxon>Balneolales</taxon>
        <taxon>Balneolaceae</taxon>
        <taxon>Fodinibius</taxon>
    </lineage>
</organism>
<gene>
    <name evidence="2" type="ORF">LX73_0450</name>
</gene>
<evidence type="ECO:0000313" key="3">
    <source>
        <dbReference type="Proteomes" id="UP000324595"/>
    </source>
</evidence>
<dbReference type="InterPro" id="IPR030959">
    <property type="entry name" value="GWxTD_dom"/>
</dbReference>
<sequence>MNLSKLLYSAIFVVLLLPFNGTDLFAQRLPEYVQLARSNKQEPASFDQIILPGDTDSTVTLATVFNMPYSYLSFKKNNSGPSGKEFYSAIQLNMEVFKSNKSKLGKRKDVSVEGLPSVGRTMWSDTAFAADYQQSQSTDKFVSGYVKTSLTPGVYSYVLQMKQGQETESRRSRAKTLSISRYNTIEVGNVILGENFIEGQELSQLVLSRFGKNVKYATDFYALVYLPDFNTESNYSLTVTNLNIQDKDTSKAKSVYSKKLAKKHINKGIKPSLVATNNERVRVDLQQVSDGYTYALIKIPGTKLPNAVYRLTVDTQSSTKPVAQTVFQTVWPDIPNSLLSLDVAVDMLRFIADDKTINRLSSGTKKEREQKFRDYWKKRDPSPKTEFNELMTEYYNRIDYAFEKYSSKQKLGYNTDQGKVYIKYGPPNDIERKFPTKGATTEIWSYPSREFIFKATSGFGDFRLVEQTRK</sequence>
<accession>A0A5D3YLX3</accession>
<dbReference type="AlphaFoldDB" id="A0A5D3YLX3"/>
<dbReference type="Proteomes" id="UP000324595">
    <property type="component" value="Unassembled WGS sequence"/>
</dbReference>
<name>A0A5D3YLX3_9BACT</name>
<dbReference type="EMBL" id="VNHY01000001">
    <property type="protein sequence ID" value="TYP95155.1"/>
    <property type="molecule type" value="Genomic_DNA"/>
</dbReference>
<feature type="domain" description="GWxTD" evidence="1">
    <location>
        <begin position="308"/>
        <end position="450"/>
    </location>
</feature>
<dbReference type="Pfam" id="PF20094">
    <property type="entry name" value="GWxTD_dom"/>
    <property type="match status" value="1"/>
</dbReference>
<comment type="caution">
    <text evidence="2">The sequence shown here is derived from an EMBL/GenBank/DDBJ whole genome shotgun (WGS) entry which is preliminary data.</text>
</comment>
<dbReference type="NCBIfam" id="TIGR04514">
    <property type="entry name" value="GWxTD_dom"/>
    <property type="match status" value="1"/>
</dbReference>